<organism evidence="2 3">
    <name type="scientific">Sphaerosporella brunnea</name>
    <dbReference type="NCBI Taxonomy" id="1250544"/>
    <lineage>
        <taxon>Eukaryota</taxon>
        <taxon>Fungi</taxon>
        <taxon>Dikarya</taxon>
        <taxon>Ascomycota</taxon>
        <taxon>Pezizomycotina</taxon>
        <taxon>Pezizomycetes</taxon>
        <taxon>Pezizales</taxon>
        <taxon>Pyronemataceae</taxon>
        <taxon>Sphaerosporella</taxon>
    </lineage>
</organism>
<feature type="compositionally biased region" description="Low complexity" evidence="1">
    <location>
        <begin position="176"/>
        <end position="188"/>
    </location>
</feature>
<feature type="region of interest" description="Disordered" evidence="1">
    <location>
        <begin position="243"/>
        <end position="262"/>
    </location>
</feature>
<feature type="compositionally biased region" description="Polar residues" evidence="1">
    <location>
        <begin position="48"/>
        <end position="64"/>
    </location>
</feature>
<feature type="region of interest" description="Disordered" evidence="1">
    <location>
        <begin position="149"/>
        <end position="224"/>
    </location>
</feature>
<comment type="caution">
    <text evidence="2">The sequence shown here is derived from an EMBL/GenBank/DDBJ whole genome shotgun (WGS) entry which is preliminary data.</text>
</comment>
<reference evidence="2 3" key="1">
    <citation type="submission" date="2019-09" db="EMBL/GenBank/DDBJ databases">
        <title>Draft genome of the ectomycorrhizal ascomycete Sphaerosporella brunnea.</title>
        <authorList>
            <consortium name="DOE Joint Genome Institute"/>
            <person name="Benucci G.M."/>
            <person name="Marozzi G."/>
            <person name="Antonielli L."/>
            <person name="Sanchez S."/>
            <person name="Marco P."/>
            <person name="Wang X."/>
            <person name="Falini L.B."/>
            <person name="Barry K."/>
            <person name="Haridas S."/>
            <person name="Lipzen A."/>
            <person name="Labutti K."/>
            <person name="Grigoriev I.V."/>
            <person name="Murat C."/>
            <person name="Martin F."/>
            <person name="Albertini E."/>
            <person name="Donnini D."/>
            <person name="Bonito G."/>
        </authorList>
    </citation>
    <scope>NUCLEOTIDE SEQUENCE [LARGE SCALE GENOMIC DNA]</scope>
    <source>
        <strain evidence="2 3">Sb_GMNB300</strain>
    </source>
</reference>
<protein>
    <submittedName>
        <fullName evidence="2">Uncharacterized protein</fullName>
    </submittedName>
</protein>
<dbReference type="OrthoDB" id="5422587at2759"/>
<accession>A0A5J5ECG0</accession>
<sequence length="428" mass="46820">MGSNAMKKLKLLHQLAASASHPPSHAPTPQACTQQAQQAFPTPPASPVSPQTTPLRYQYHGSTQAPPPPPSPQHAHYTDVLRSARAALHTLHASQPSYTNTTHPPPPPPPSMQQQQCLLPGGFMVLTPASSYDNTPGLCVPASPPLATMPINHQQHHHHPQMMQNSVPRGNTTIYSSRPPSGSSSPKPGAYHHQPHLAPQPRSRSPARSPARSRQRLTRDAVAKIGKDSRLARWERVLNFVREQRASAPPQQSAPTPGKIDRKRRAEEIAAIEARNHMLDAIDLEEQDRRSLWSGGSGGTNGVDEFVWSEDEDDDVLPMPQAPAPLKIFPEGYVGSSSGSGAHAADEGIFECEMQVDDDQLFSPLARVASPNTQTERKRQRAKSSLEEIAFQKMWGKRIVEEMPALCRESELEGGLGRLMGRRMSAAY</sequence>
<feature type="region of interest" description="Disordered" evidence="1">
    <location>
        <begin position="95"/>
        <end position="116"/>
    </location>
</feature>
<feature type="compositionally biased region" description="Low complexity" evidence="1">
    <location>
        <begin position="16"/>
        <end position="40"/>
    </location>
</feature>
<proteinExistence type="predicted"/>
<keyword evidence="3" id="KW-1185">Reference proteome</keyword>
<evidence type="ECO:0000313" key="2">
    <source>
        <dbReference type="EMBL" id="KAA8892756.1"/>
    </source>
</evidence>
<dbReference type="AlphaFoldDB" id="A0A5J5ECG0"/>
<name>A0A5J5ECG0_9PEZI</name>
<evidence type="ECO:0000256" key="1">
    <source>
        <dbReference type="SAM" id="MobiDB-lite"/>
    </source>
</evidence>
<feature type="compositionally biased region" description="Low complexity" evidence="1">
    <location>
        <begin position="199"/>
        <end position="210"/>
    </location>
</feature>
<dbReference type="InParanoid" id="A0A5J5ECG0"/>
<dbReference type="Proteomes" id="UP000326924">
    <property type="component" value="Unassembled WGS sequence"/>
</dbReference>
<feature type="compositionally biased region" description="Polar residues" evidence="1">
    <location>
        <begin position="165"/>
        <end position="175"/>
    </location>
</feature>
<dbReference type="EMBL" id="VXIS01000604">
    <property type="protein sequence ID" value="KAA8892756.1"/>
    <property type="molecule type" value="Genomic_DNA"/>
</dbReference>
<evidence type="ECO:0000313" key="3">
    <source>
        <dbReference type="Proteomes" id="UP000326924"/>
    </source>
</evidence>
<feature type="region of interest" description="Disordered" evidence="1">
    <location>
        <begin position="1"/>
        <end position="76"/>
    </location>
</feature>
<gene>
    <name evidence="2" type="ORF">FN846DRAFT_982103</name>
</gene>
<feature type="compositionally biased region" description="Low complexity" evidence="1">
    <location>
        <begin position="246"/>
        <end position="255"/>
    </location>
</feature>